<dbReference type="GeneID" id="10509294"/>
<dbReference type="Proteomes" id="UP000001064">
    <property type="component" value="Unassembled WGS sequence"/>
</dbReference>
<organism evidence="1 2">
    <name type="scientific">Dictyostelium purpureum</name>
    <name type="common">Slime mold</name>
    <dbReference type="NCBI Taxonomy" id="5786"/>
    <lineage>
        <taxon>Eukaryota</taxon>
        <taxon>Amoebozoa</taxon>
        <taxon>Evosea</taxon>
        <taxon>Eumycetozoa</taxon>
        <taxon>Dictyostelia</taxon>
        <taxon>Dictyosteliales</taxon>
        <taxon>Dictyosteliaceae</taxon>
        <taxon>Dictyostelium</taxon>
    </lineage>
</organism>
<dbReference type="AlphaFoldDB" id="F0Z7M4"/>
<dbReference type="KEGG" id="dpp:DICPUDRAFT_91101"/>
<gene>
    <name evidence="1" type="ORF">DICPUDRAFT_91101</name>
</gene>
<evidence type="ECO:0000313" key="2">
    <source>
        <dbReference type="Proteomes" id="UP000001064"/>
    </source>
</evidence>
<name>F0Z7M4_DICPU</name>
<keyword evidence="2" id="KW-1185">Reference proteome</keyword>
<dbReference type="OrthoDB" id="17701at2759"/>
<reference evidence="2" key="1">
    <citation type="journal article" date="2011" name="Genome Biol.">
        <title>Comparative genomics of the social amoebae Dictyostelium discoideum and Dictyostelium purpureum.</title>
        <authorList>
            <consortium name="US DOE Joint Genome Institute (JGI-PGF)"/>
            <person name="Sucgang R."/>
            <person name="Kuo A."/>
            <person name="Tian X."/>
            <person name="Salerno W."/>
            <person name="Parikh A."/>
            <person name="Feasley C.L."/>
            <person name="Dalin E."/>
            <person name="Tu H."/>
            <person name="Huang E."/>
            <person name="Barry K."/>
            <person name="Lindquist E."/>
            <person name="Shapiro H."/>
            <person name="Bruce D."/>
            <person name="Schmutz J."/>
            <person name="Salamov A."/>
            <person name="Fey P."/>
            <person name="Gaudet P."/>
            <person name="Anjard C."/>
            <person name="Babu M.M."/>
            <person name="Basu S."/>
            <person name="Bushmanova Y."/>
            <person name="van der Wel H."/>
            <person name="Katoh-Kurasawa M."/>
            <person name="Dinh C."/>
            <person name="Coutinho P.M."/>
            <person name="Saito T."/>
            <person name="Elias M."/>
            <person name="Schaap P."/>
            <person name="Kay R.R."/>
            <person name="Henrissat B."/>
            <person name="Eichinger L."/>
            <person name="Rivero F."/>
            <person name="Putnam N.H."/>
            <person name="West C.M."/>
            <person name="Loomis W.F."/>
            <person name="Chisholm R.L."/>
            <person name="Shaulsky G."/>
            <person name="Strassmann J.E."/>
            <person name="Queller D.C."/>
            <person name="Kuspa A."/>
            <person name="Grigoriev I.V."/>
        </authorList>
    </citation>
    <scope>NUCLEOTIDE SEQUENCE [LARGE SCALE GENOMIC DNA]</scope>
    <source>
        <strain evidence="2">QSDP1</strain>
    </source>
</reference>
<evidence type="ECO:0000313" key="1">
    <source>
        <dbReference type="EMBL" id="EGC40090.1"/>
    </source>
</evidence>
<dbReference type="RefSeq" id="XP_003283439.1">
    <property type="nucleotide sequence ID" value="XM_003283391.1"/>
</dbReference>
<dbReference type="eggNOG" id="ENOG502RIH3">
    <property type="taxonomic scope" value="Eukaryota"/>
</dbReference>
<dbReference type="VEuPathDB" id="AmoebaDB:DICPUDRAFT_91101"/>
<dbReference type="InParanoid" id="F0Z7M4"/>
<dbReference type="FunCoup" id="F0Z7M4">
    <property type="interactions" value="376"/>
</dbReference>
<dbReference type="OMA" id="MLAFKHV"/>
<protein>
    <submittedName>
        <fullName evidence="1">Uncharacterized protein</fullName>
    </submittedName>
</protein>
<proteinExistence type="predicted"/>
<accession>F0Z7M4</accession>
<sequence>MISRKNKAFYIFFLNKVHGTPLPKTTIAETLTEAINPFTGDPTAKFINYSSVFVVGYGIKSLFFGHHPHQEKDYPYMKSKRRTLAFMFA</sequence>
<dbReference type="EMBL" id="GL870947">
    <property type="protein sequence ID" value="EGC40090.1"/>
    <property type="molecule type" value="Genomic_DNA"/>
</dbReference>